<dbReference type="Proteomes" id="UP000616885">
    <property type="component" value="Unassembled WGS sequence"/>
</dbReference>
<name>A0A8H7NEC1_BIOOC</name>
<gene>
    <name evidence="3" type="ORF">IM811_012846</name>
</gene>
<accession>A0A8H7NEC1</accession>
<dbReference type="EMBL" id="JADCTT010000004">
    <property type="protein sequence ID" value="KAF9754088.1"/>
    <property type="molecule type" value="Genomic_DNA"/>
</dbReference>
<feature type="compositionally biased region" description="Low complexity" evidence="1">
    <location>
        <begin position="87"/>
        <end position="106"/>
    </location>
</feature>
<feature type="signal peptide" evidence="2">
    <location>
        <begin position="1"/>
        <end position="17"/>
    </location>
</feature>
<evidence type="ECO:0000256" key="2">
    <source>
        <dbReference type="SAM" id="SignalP"/>
    </source>
</evidence>
<feature type="region of interest" description="Disordered" evidence="1">
    <location>
        <begin position="68"/>
        <end position="106"/>
    </location>
</feature>
<reference evidence="3" key="1">
    <citation type="submission" date="2020-10" db="EMBL/GenBank/DDBJ databases">
        <title>High-Quality Genome Resource of Clonostachys rosea strain S41 by Oxford Nanopore Long-Read Sequencing.</title>
        <authorList>
            <person name="Wang H."/>
        </authorList>
    </citation>
    <scope>NUCLEOTIDE SEQUENCE</scope>
    <source>
        <strain evidence="3">S41</strain>
    </source>
</reference>
<keyword evidence="2" id="KW-0732">Signal</keyword>
<dbReference type="AlphaFoldDB" id="A0A8H7NEC1"/>
<protein>
    <submittedName>
        <fullName evidence="3">Uncharacterized protein</fullName>
    </submittedName>
</protein>
<proteinExistence type="predicted"/>
<sequence length="137" mass="14792">MRFQSFVALALVGLSAALPVTKTSSPTVLDRGCYCPEGTNPDSFTRKCTSAKGKTVEQICPVSRRQQPLEAKGKKCHCPTTPCPTLSQASASSSRPTTSSTRSAYRAAELVESAAKPIEQTERETKKRCQATLVHFL</sequence>
<evidence type="ECO:0000256" key="1">
    <source>
        <dbReference type="SAM" id="MobiDB-lite"/>
    </source>
</evidence>
<comment type="caution">
    <text evidence="3">The sequence shown here is derived from an EMBL/GenBank/DDBJ whole genome shotgun (WGS) entry which is preliminary data.</text>
</comment>
<evidence type="ECO:0000313" key="4">
    <source>
        <dbReference type="Proteomes" id="UP000616885"/>
    </source>
</evidence>
<evidence type="ECO:0000313" key="3">
    <source>
        <dbReference type="EMBL" id="KAF9754088.1"/>
    </source>
</evidence>
<organism evidence="3 4">
    <name type="scientific">Bionectria ochroleuca</name>
    <name type="common">Gliocladium roseum</name>
    <dbReference type="NCBI Taxonomy" id="29856"/>
    <lineage>
        <taxon>Eukaryota</taxon>
        <taxon>Fungi</taxon>
        <taxon>Dikarya</taxon>
        <taxon>Ascomycota</taxon>
        <taxon>Pezizomycotina</taxon>
        <taxon>Sordariomycetes</taxon>
        <taxon>Hypocreomycetidae</taxon>
        <taxon>Hypocreales</taxon>
        <taxon>Bionectriaceae</taxon>
        <taxon>Clonostachys</taxon>
    </lineage>
</organism>
<feature type="chain" id="PRO_5034552788" evidence="2">
    <location>
        <begin position="18"/>
        <end position="137"/>
    </location>
</feature>